<organism evidence="6 7">
    <name type="scientific">Paramagnetospirillum kuznetsovii</name>
    <dbReference type="NCBI Taxonomy" id="2053833"/>
    <lineage>
        <taxon>Bacteria</taxon>
        <taxon>Pseudomonadati</taxon>
        <taxon>Pseudomonadota</taxon>
        <taxon>Alphaproteobacteria</taxon>
        <taxon>Rhodospirillales</taxon>
        <taxon>Magnetospirillaceae</taxon>
        <taxon>Paramagnetospirillum</taxon>
    </lineage>
</organism>
<comment type="similarity">
    <text evidence="1 5">Belongs to the 5-formyltetrahydrofolate cyclo-ligase family.</text>
</comment>
<comment type="cofactor">
    <cofactor evidence="5">
        <name>Mg(2+)</name>
        <dbReference type="ChEBI" id="CHEBI:18420"/>
    </cofactor>
</comment>
<evidence type="ECO:0000256" key="4">
    <source>
        <dbReference type="PIRSR" id="PIRSR006806-1"/>
    </source>
</evidence>
<keyword evidence="5" id="KW-0460">Magnesium</keyword>
<dbReference type="EC" id="6.3.3.2" evidence="5"/>
<dbReference type="SUPFAM" id="SSF100950">
    <property type="entry name" value="NagB/RpiA/CoA transferase-like"/>
    <property type="match status" value="1"/>
</dbReference>
<evidence type="ECO:0000256" key="1">
    <source>
        <dbReference type="ARBA" id="ARBA00010638"/>
    </source>
</evidence>
<dbReference type="GO" id="GO:0009396">
    <property type="term" value="P:folic acid-containing compound biosynthetic process"/>
    <property type="evidence" value="ECO:0007669"/>
    <property type="project" value="TreeGrafter"/>
</dbReference>
<keyword evidence="6" id="KW-0436">Ligase</keyword>
<proteinExistence type="inferred from homology"/>
<dbReference type="GO" id="GO:0005524">
    <property type="term" value="F:ATP binding"/>
    <property type="evidence" value="ECO:0007669"/>
    <property type="project" value="UniProtKB-KW"/>
</dbReference>
<dbReference type="InterPro" id="IPR002698">
    <property type="entry name" value="FTHF_cligase"/>
</dbReference>
<protein>
    <recommendedName>
        <fullName evidence="5">5-formyltetrahydrofolate cyclo-ligase</fullName>
        <ecNumber evidence="5">6.3.3.2</ecNumber>
    </recommendedName>
</protein>
<comment type="catalytic activity">
    <reaction evidence="5">
        <text>(6S)-5-formyl-5,6,7,8-tetrahydrofolate + ATP = (6R)-5,10-methenyltetrahydrofolate + ADP + phosphate</text>
        <dbReference type="Rhea" id="RHEA:10488"/>
        <dbReference type="ChEBI" id="CHEBI:30616"/>
        <dbReference type="ChEBI" id="CHEBI:43474"/>
        <dbReference type="ChEBI" id="CHEBI:57455"/>
        <dbReference type="ChEBI" id="CHEBI:57457"/>
        <dbReference type="ChEBI" id="CHEBI:456216"/>
        <dbReference type="EC" id="6.3.3.2"/>
    </reaction>
</comment>
<dbReference type="OrthoDB" id="9801938at2"/>
<feature type="binding site" evidence="4">
    <location>
        <begin position="135"/>
        <end position="143"/>
    </location>
    <ligand>
        <name>ATP</name>
        <dbReference type="ChEBI" id="CHEBI:30616"/>
    </ligand>
</feature>
<gene>
    <name evidence="6" type="ORF">CU669_08630</name>
</gene>
<dbReference type="PIRSF" id="PIRSF006806">
    <property type="entry name" value="FTHF_cligase"/>
    <property type="match status" value="1"/>
</dbReference>
<dbReference type="Gene3D" id="3.40.50.10420">
    <property type="entry name" value="NagB/RpiA/CoA transferase-like"/>
    <property type="match status" value="1"/>
</dbReference>
<evidence type="ECO:0000256" key="2">
    <source>
        <dbReference type="ARBA" id="ARBA00022741"/>
    </source>
</evidence>
<dbReference type="InterPro" id="IPR024185">
    <property type="entry name" value="FTHF_cligase-like_sf"/>
</dbReference>
<dbReference type="NCBIfam" id="TIGR02727">
    <property type="entry name" value="MTHFS_bact"/>
    <property type="match status" value="1"/>
</dbReference>
<feature type="binding site" evidence="4">
    <location>
        <begin position="12"/>
        <end position="16"/>
    </location>
    <ligand>
        <name>ATP</name>
        <dbReference type="ChEBI" id="CHEBI:30616"/>
    </ligand>
</feature>
<evidence type="ECO:0000256" key="3">
    <source>
        <dbReference type="ARBA" id="ARBA00022840"/>
    </source>
</evidence>
<evidence type="ECO:0000313" key="7">
    <source>
        <dbReference type="Proteomes" id="UP000251075"/>
    </source>
</evidence>
<reference evidence="6 7" key="1">
    <citation type="submission" date="2017-11" db="EMBL/GenBank/DDBJ databases">
        <title>Draft genome sequence of magnetotactic bacterium Magnetospirillum kuznetsovii LBB-42.</title>
        <authorList>
            <person name="Grouzdev D.S."/>
            <person name="Rysina M.S."/>
            <person name="Baslerov R.V."/>
            <person name="Koziaeva V."/>
        </authorList>
    </citation>
    <scope>NUCLEOTIDE SEQUENCE [LARGE SCALE GENOMIC DNA]</scope>
    <source>
        <strain evidence="6 7">LBB-42</strain>
    </source>
</reference>
<feature type="binding site" evidence="4">
    <location>
        <position position="60"/>
    </location>
    <ligand>
        <name>substrate</name>
    </ligand>
</feature>
<keyword evidence="2 4" id="KW-0547">Nucleotide-binding</keyword>
<dbReference type="GO" id="GO:0035999">
    <property type="term" value="P:tetrahydrofolate interconversion"/>
    <property type="evidence" value="ECO:0007669"/>
    <property type="project" value="TreeGrafter"/>
</dbReference>
<sequence length="195" mass="20363">MTDSPKTTLDPKTRLRAAATAKRAEAARLLGPAAAEALAALALGIPAGAVVAGYWPLDTEIDPRPLMTSLAASGYELALPVVVGRDRPLAFRAWSPGDELEAGPHGTRHPPAGAAVLRPSVVLTPLLAFDAKGFRLGYGGGYYDRTLALLRSDGQVMAIGLAYSAQRVDAVPAEAWDQKLDKIATELGVIAVEQA</sequence>
<evidence type="ECO:0000256" key="5">
    <source>
        <dbReference type="RuleBase" id="RU361279"/>
    </source>
</evidence>
<name>A0A364NYN9_9PROT</name>
<dbReference type="InterPro" id="IPR037171">
    <property type="entry name" value="NagB/RpiA_transferase-like"/>
</dbReference>
<accession>A0A364NYN9</accession>
<dbReference type="EMBL" id="PGTO01000005">
    <property type="protein sequence ID" value="RAU22189.1"/>
    <property type="molecule type" value="Genomic_DNA"/>
</dbReference>
<keyword evidence="3 4" id="KW-0067">ATP-binding</keyword>
<dbReference type="Pfam" id="PF01812">
    <property type="entry name" value="5-FTHF_cyc-lig"/>
    <property type="match status" value="1"/>
</dbReference>
<dbReference type="AlphaFoldDB" id="A0A364NYN9"/>
<dbReference type="GO" id="GO:0046872">
    <property type="term" value="F:metal ion binding"/>
    <property type="evidence" value="ECO:0007669"/>
    <property type="project" value="UniProtKB-KW"/>
</dbReference>
<dbReference type="GO" id="GO:0030272">
    <property type="term" value="F:5-formyltetrahydrofolate cyclo-ligase activity"/>
    <property type="evidence" value="ECO:0007669"/>
    <property type="project" value="UniProtKB-EC"/>
</dbReference>
<dbReference type="RefSeq" id="WP_112143753.1">
    <property type="nucleotide sequence ID" value="NZ_PGTO01000005.1"/>
</dbReference>
<evidence type="ECO:0000313" key="6">
    <source>
        <dbReference type="EMBL" id="RAU22189.1"/>
    </source>
</evidence>
<keyword evidence="5" id="KW-0479">Metal-binding</keyword>
<keyword evidence="7" id="KW-1185">Reference proteome</keyword>
<dbReference type="PANTHER" id="PTHR23407:SF1">
    <property type="entry name" value="5-FORMYLTETRAHYDROFOLATE CYCLO-LIGASE"/>
    <property type="match status" value="1"/>
</dbReference>
<comment type="caution">
    <text evidence="6">The sequence shown here is derived from an EMBL/GenBank/DDBJ whole genome shotgun (WGS) entry which is preliminary data.</text>
</comment>
<dbReference type="Proteomes" id="UP000251075">
    <property type="component" value="Unassembled WGS sequence"/>
</dbReference>
<dbReference type="PANTHER" id="PTHR23407">
    <property type="entry name" value="ATPASE INHIBITOR/5-FORMYLTETRAHYDROFOLATE CYCLO-LIGASE"/>
    <property type="match status" value="1"/>
</dbReference>